<dbReference type="FunFam" id="3.10.270.10:FF:000001">
    <property type="entry name" value="Uricase"/>
    <property type="match status" value="1"/>
</dbReference>
<dbReference type="CDD" id="cd00445">
    <property type="entry name" value="Uricase"/>
    <property type="match status" value="1"/>
</dbReference>
<reference evidence="10" key="2">
    <citation type="submission" date="2017-06" db="EMBL/GenBank/DDBJ databases">
        <title>WGS assembly of Brachypodium distachyon.</title>
        <authorList>
            <consortium name="The International Brachypodium Initiative"/>
            <person name="Lucas S."/>
            <person name="Harmon-Smith M."/>
            <person name="Lail K."/>
            <person name="Tice H."/>
            <person name="Grimwood J."/>
            <person name="Bruce D."/>
            <person name="Barry K."/>
            <person name="Shu S."/>
            <person name="Lindquist E."/>
            <person name="Wang M."/>
            <person name="Pitluck S."/>
            <person name="Vogel J.P."/>
            <person name="Garvin D.F."/>
            <person name="Mockler T.C."/>
            <person name="Schmutz J."/>
            <person name="Rokhsar D."/>
            <person name="Bevan M.W."/>
        </authorList>
    </citation>
    <scope>NUCLEOTIDE SEQUENCE</scope>
    <source>
        <strain evidence="10">Bd21</strain>
    </source>
</reference>
<sequence length="404" mass="45180">MMPRRHSNNQGSPKIGPDHIVEPETYRLTAEAQNSNTDFRLVTHCNRVPYPSAGIVFSPYASRSAQLSCGDRLHHASQRPPPHSRRRGTDQIPSPAAMAERFDLQSRHGKSRVRVSRVWRRPAAAGGHLFVEWSVAVSVVSDCLPSYTSDDNSAIVATDSIKNTVYVKAKECTEVVSMEEFAVILGRHFTSLYPQVSEASVSIVERPWERVVVDGKPHSHGFKLGAEKHSTEVTVKKSGSLLINSGILGYSLLKTTQSGFEGFVRDRYTLLPETRERIVATEVTAWWRYPFEHISQLPSKPFCFTQRYQDVKKVLADTFFGPPDVGVYSPSVQNTLYLMAKEVLTRFPDISSVQLRMPNLHFLPVNLSGKENPGLVKFADDVYMPTDEPHGTIEATLSRANSKL</sequence>
<evidence type="ECO:0000256" key="4">
    <source>
        <dbReference type="ARBA" id="ARBA00012598"/>
    </source>
</evidence>
<reference evidence="11" key="3">
    <citation type="submission" date="2018-08" db="UniProtKB">
        <authorList>
            <consortium name="EnsemblPlants"/>
        </authorList>
    </citation>
    <scope>IDENTIFICATION</scope>
    <source>
        <strain evidence="11">cv. Bd21</strain>
    </source>
</reference>
<keyword evidence="7" id="KW-0576">Peroxisome</keyword>
<protein>
    <recommendedName>
        <fullName evidence="4">factor independent urate hydroxylase</fullName>
        <ecNumber evidence="4">1.7.3.3</ecNumber>
    </recommendedName>
    <alternativeName>
        <fullName evidence="8">Urate oxidase</fullName>
    </alternativeName>
</protein>
<dbReference type="Proteomes" id="UP000008810">
    <property type="component" value="Chromosome 2"/>
</dbReference>
<dbReference type="EC" id="1.7.3.3" evidence="4"/>
<feature type="region of interest" description="Disordered" evidence="9">
    <location>
        <begin position="68"/>
        <end position="93"/>
    </location>
</feature>
<keyword evidence="5" id="KW-0659">Purine metabolism</keyword>
<dbReference type="Pfam" id="PF01014">
    <property type="entry name" value="Uricase"/>
    <property type="match status" value="2"/>
</dbReference>
<dbReference type="AlphaFoldDB" id="A0A2K2DG35"/>
<dbReference type="PANTHER" id="PTHR42874">
    <property type="entry name" value="URICASE"/>
    <property type="match status" value="1"/>
</dbReference>
<evidence type="ECO:0000256" key="2">
    <source>
        <dbReference type="ARBA" id="ARBA00004831"/>
    </source>
</evidence>
<gene>
    <name evidence="11" type="primary">LOC100845980</name>
    <name evidence="10" type="ORF">BRADI_2g55950v3</name>
</gene>
<dbReference type="GO" id="GO:0005777">
    <property type="term" value="C:peroxisome"/>
    <property type="evidence" value="ECO:0000318"/>
    <property type="project" value="GO_Central"/>
</dbReference>
<dbReference type="STRING" id="15368.A0A2K2DG35"/>
<keyword evidence="12" id="KW-1185">Reference proteome</keyword>
<dbReference type="Gene3D" id="3.10.270.10">
    <property type="entry name" value="Urate Oxidase"/>
    <property type="match status" value="1"/>
</dbReference>
<evidence type="ECO:0000256" key="8">
    <source>
        <dbReference type="ARBA" id="ARBA00031317"/>
    </source>
</evidence>
<proteinExistence type="inferred from homology"/>
<evidence type="ECO:0000313" key="10">
    <source>
        <dbReference type="EMBL" id="PNT73244.1"/>
    </source>
</evidence>
<name>A0A2K2DG35_BRADI</name>
<dbReference type="GO" id="GO:0006145">
    <property type="term" value="P:purine nucleobase catabolic process"/>
    <property type="evidence" value="ECO:0000318"/>
    <property type="project" value="GO_Central"/>
</dbReference>
<dbReference type="SUPFAM" id="SSF55620">
    <property type="entry name" value="Tetrahydrobiopterin biosynthesis enzymes-like"/>
    <property type="match status" value="2"/>
</dbReference>
<evidence type="ECO:0000256" key="7">
    <source>
        <dbReference type="ARBA" id="ARBA00023140"/>
    </source>
</evidence>
<dbReference type="Gramene" id="PNT73244">
    <property type="protein sequence ID" value="PNT73244"/>
    <property type="gene ID" value="BRADI_2g55950v3"/>
</dbReference>
<evidence type="ECO:0000256" key="6">
    <source>
        <dbReference type="ARBA" id="ARBA00023002"/>
    </source>
</evidence>
<dbReference type="ExpressionAtlas" id="A0A2K2DG35">
    <property type="expression patterns" value="baseline and differential"/>
</dbReference>
<dbReference type="OrthoDB" id="9992118at2759"/>
<dbReference type="GO" id="GO:0019628">
    <property type="term" value="P:urate catabolic process"/>
    <property type="evidence" value="ECO:0000318"/>
    <property type="project" value="GO_Central"/>
</dbReference>
<dbReference type="NCBIfam" id="TIGR03383">
    <property type="entry name" value="urate_oxi"/>
    <property type="match status" value="1"/>
</dbReference>
<keyword evidence="6" id="KW-0560">Oxidoreductase</keyword>
<evidence type="ECO:0000256" key="9">
    <source>
        <dbReference type="SAM" id="MobiDB-lite"/>
    </source>
</evidence>
<dbReference type="PRINTS" id="PR00093">
    <property type="entry name" value="URICASE"/>
</dbReference>
<comment type="similarity">
    <text evidence="3">Belongs to the uricase family.</text>
</comment>
<dbReference type="UniPathway" id="UPA00394">
    <property type="reaction ID" value="UER00650"/>
</dbReference>
<dbReference type="FunCoup" id="A0A2K2DG35">
    <property type="interactions" value="1433"/>
</dbReference>
<dbReference type="GO" id="GO:0004846">
    <property type="term" value="F:urate oxidase activity"/>
    <property type="evidence" value="ECO:0000318"/>
    <property type="project" value="GO_Central"/>
</dbReference>
<reference evidence="10 11" key="1">
    <citation type="journal article" date="2010" name="Nature">
        <title>Genome sequencing and analysis of the model grass Brachypodium distachyon.</title>
        <authorList>
            <consortium name="International Brachypodium Initiative"/>
        </authorList>
    </citation>
    <scope>NUCLEOTIDE SEQUENCE [LARGE SCALE GENOMIC DNA]</scope>
    <source>
        <strain evidence="10 11">Bd21</strain>
    </source>
</reference>
<dbReference type="SMR" id="A0A2K2DG35"/>
<organism evidence="10">
    <name type="scientific">Brachypodium distachyon</name>
    <name type="common">Purple false brome</name>
    <name type="synonym">Trachynia distachya</name>
    <dbReference type="NCBI Taxonomy" id="15368"/>
    <lineage>
        <taxon>Eukaryota</taxon>
        <taxon>Viridiplantae</taxon>
        <taxon>Streptophyta</taxon>
        <taxon>Embryophyta</taxon>
        <taxon>Tracheophyta</taxon>
        <taxon>Spermatophyta</taxon>
        <taxon>Magnoliopsida</taxon>
        <taxon>Liliopsida</taxon>
        <taxon>Poales</taxon>
        <taxon>Poaceae</taxon>
        <taxon>BOP clade</taxon>
        <taxon>Pooideae</taxon>
        <taxon>Stipodae</taxon>
        <taxon>Brachypodieae</taxon>
        <taxon>Brachypodium</taxon>
    </lineage>
</organism>
<evidence type="ECO:0000313" key="12">
    <source>
        <dbReference type="Proteomes" id="UP000008810"/>
    </source>
</evidence>
<evidence type="ECO:0000256" key="5">
    <source>
        <dbReference type="ARBA" id="ARBA00022631"/>
    </source>
</evidence>
<evidence type="ECO:0000256" key="1">
    <source>
        <dbReference type="ARBA" id="ARBA00004275"/>
    </source>
</evidence>
<dbReference type="PANTHER" id="PTHR42874:SF1">
    <property type="entry name" value="URICASE"/>
    <property type="match status" value="1"/>
</dbReference>
<dbReference type="InterPro" id="IPR002042">
    <property type="entry name" value="Uricase"/>
</dbReference>
<dbReference type="EnsemblPlants" id="PNT73244">
    <property type="protein sequence ID" value="PNT73244"/>
    <property type="gene ID" value="BRADI_2g55950v3"/>
</dbReference>
<accession>A0A2K2DG35</accession>
<evidence type="ECO:0000256" key="3">
    <source>
        <dbReference type="ARBA" id="ARBA00009760"/>
    </source>
</evidence>
<evidence type="ECO:0000313" key="11">
    <source>
        <dbReference type="EnsemblPlants" id="PNT73244"/>
    </source>
</evidence>
<comment type="subcellular location">
    <subcellularLocation>
        <location evidence="1">Peroxisome</location>
    </subcellularLocation>
</comment>
<comment type="pathway">
    <text evidence="2">Purine metabolism; urate degradation; (S)-allantoin from urate: step 1/3.</text>
</comment>
<dbReference type="EMBL" id="CM000881">
    <property type="protein sequence ID" value="PNT73244.1"/>
    <property type="molecule type" value="Genomic_DNA"/>
</dbReference>